<dbReference type="PANTHER" id="PTHR42754">
    <property type="entry name" value="ENDOGLUCANASE"/>
    <property type="match status" value="1"/>
</dbReference>
<dbReference type="PANTHER" id="PTHR42754:SF1">
    <property type="entry name" value="LIPOPROTEIN"/>
    <property type="match status" value="1"/>
</dbReference>
<keyword evidence="6" id="KW-1185">Reference proteome</keyword>
<sequence>MNKIYSGALFLCSVLGVSAQEVVWQKDIKSSTQDFLSQVTTTIDQQYLITGSSIHPSTGSGSALSRGSGTVPRQAQGTQNNGYDFHLIKLNQQGEEVWEKYFSGQNHDFLSATVNTQDGGFLISGTSFSSKGLDKKDDSKGGSDIWLIRINEFGDELWQKTIGSNSDEEARAVIQTTDMGFFVAGNVMSGSLPLNDPGTADQRSLRLSKGTGAIGYGSKDVLIVQLDKNGKELSQLVLGGKGLDEVEKMIPTKDGGALLGVYSRSNIGGSKKTENYGEGDFWIIKISKDNKVEWEKNFGGKGDDHLRTLALTSTGYLVGGESRSERSGNKTVGIEEGTDLWLISLNERGEEMWQKSYNFRNRDVLMGMSVLHASDDKSSKGILLGGYTQAEGRIEADDETFWMLYLNEKGEEQWRKHVKGESRKREERLSDIKLNRDGSIILAGTSAEELGKENWKIVKLGDKQIDQLIEKQDIKIYPNPVTDYAYIEIGFDFREADIVLYDMGGRQLQSLKTKNKVTKINTQNLIQGAYLVTVKTNDNKTASAKLIKK</sequence>
<dbReference type="Proteomes" id="UP000552615">
    <property type="component" value="Unassembled WGS sequence"/>
</dbReference>
<dbReference type="EMBL" id="JABBGF010000003">
    <property type="protein sequence ID" value="NML59087.1"/>
    <property type="molecule type" value="Genomic_DNA"/>
</dbReference>
<protein>
    <submittedName>
        <fullName evidence="5">T9SS type A sorting domain-containing protein</fullName>
    </submittedName>
</protein>
<evidence type="ECO:0000256" key="3">
    <source>
        <dbReference type="SAM" id="SignalP"/>
    </source>
</evidence>
<evidence type="ECO:0000256" key="1">
    <source>
        <dbReference type="ARBA" id="ARBA00022729"/>
    </source>
</evidence>
<evidence type="ECO:0000313" key="6">
    <source>
        <dbReference type="Proteomes" id="UP000552615"/>
    </source>
</evidence>
<evidence type="ECO:0000313" key="5">
    <source>
        <dbReference type="EMBL" id="NML59087.1"/>
    </source>
</evidence>
<feature type="region of interest" description="Disordered" evidence="2">
    <location>
        <begin position="54"/>
        <end position="78"/>
    </location>
</feature>
<reference evidence="5 6" key="1">
    <citation type="submission" date="2020-04" db="EMBL/GenBank/DDBJ databases">
        <title>Chryseobacterium sp. RJ-7-14 sp. nov., isolated from Jeju soil.</title>
        <authorList>
            <person name="Dahal R.H."/>
            <person name="Chaudhary D.K."/>
        </authorList>
    </citation>
    <scope>NUCLEOTIDE SEQUENCE [LARGE SCALE GENOMIC DNA]</scope>
    <source>
        <strain evidence="5 6">RJ-7-14</strain>
    </source>
</reference>
<gene>
    <name evidence="5" type="ORF">HHL20_17300</name>
</gene>
<feature type="chain" id="PRO_5030529408" evidence="3">
    <location>
        <begin position="20"/>
        <end position="549"/>
    </location>
</feature>
<keyword evidence="1 3" id="KW-0732">Signal</keyword>
<evidence type="ECO:0000256" key="2">
    <source>
        <dbReference type="SAM" id="MobiDB-lite"/>
    </source>
</evidence>
<dbReference type="AlphaFoldDB" id="A0A7Y0A9B7"/>
<dbReference type="InterPro" id="IPR026444">
    <property type="entry name" value="Secre_tail"/>
</dbReference>
<dbReference type="Pfam" id="PF18962">
    <property type="entry name" value="Por_Secre_tail"/>
    <property type="match status" value="1"/>
</dbReference>
<dbReference type="NCBIfam" id="TIGR04183">
    <property type="entry name" value="Por_Secre_tail"/>
    <property type="match status" value="1"/>
</dbReference>
<feature type="domain" description="Secretion system C-terminal sorting" evidence="4">
    <location>
        <begin position="476"/>
        <end position="547"/>
    </location>
</feature>
<comment type="caution">
    <text evidence="5">The sequence shown here is derived from an EMBL/GenBank/DDBJ whole genome shotgun (WGS) entry which is preliminary data.</text>
</comment>
<proteinExistence type="predicted"/>
<accession>A0A7Y0A9B7</accession>
<organism evidence="5 6">
    <name type="scientific">Chryseobacterium cheonjiense</name>
    <dbReference type="NCBI Taxonomy" id="2728845"/>
    <lineage>
        <taxon>Bacteria</taxon>
        <taxon>Pseudomonadati</taxon>
        <taxon>Bacteroidota</taxon>
        <taxon>Flavobacteriia</taxon>
        <taxon>Flavobacteriales</taxon>
        <taxon>Weeksellaceae</taxon>
        <taxon>Chryseobacterium group</taxon>
        <taxon>Chryseobacterium</taxon>
    </lineage>
</organism>
<name>A0A7Y0A9B7_9FLAO</name>
<feature type="signal peptide" evidence="3">
    <location>
        <begin position="1"/>
        <end position="19"/>
    </location>
</feature>
<dbReference type="RefSeq" id="WP_169232417.1">
    <property type="nucleotide sequence ID" value="NZ_JABBGF010000003.1"/>
</dbReference>
<evidence type="ECO:0000259" key="4">
    <source>
        <dbReference type="Pfam" id="PF18962"/>
    </source>
</evidence>